<evidence type="ECO:0008006" key="4">
    <source>
        <dbReference type="Google" id="ProtNLM"/>
    </source>
</evidence>
<keyword evidence="1" id="KW-0472">Membrane</keyword>
<evidence type="ECO:0000256" key="1">
    <source>
        <dbReference type="SAM" id="Phobius"/>
    </source>
</evidence>
<dbReference type="Pfam" id="PF14079">
    <property type="entry name" value="DUF4260"/>
    <property type="match status" value="1"/>
</dbReference>
<dbReference type="EMBL" id="CABFWF030000012">
    <property type="protein sequence ID" value="CAD7042853.1"/>
    <property type="molecule type" value="Genomic_DNA"/>
</dbReference>
<dbReference type="Proteomes" id="UP000606921">
    <property type="component" value="Unassembled WGS sequence"/>
</dbReference>
<accession>A0ABM8PQI3</accession>
<gene>
    <name evidence="2" type="ORF">REJC140_01202</name>
</gene>
<name>A0ABM8PQI3_9HYPH</name>
<comment type="caution">
    <text evidence="2">The sequence shown here is derived from an EMBL/GenBank/DDBJ whole genome shotgun (WGS) entry which is preliminary data.</text>
</comment>
<keyword evidence="1" id="KW-0812">Transmembrane</keyword>
<reference evidence="2 3" key="1">
    <citation type="submission" date="2020-11" db="EMBL/GenBank/DDBJ databases">
        <authorList>
            <person name="Lassalle F."/>
        </authorList>
    </citation>
    <scope>NUCLEOTIDE SEQUENCE [LARGE SCALE GENOMIC DNA]</scope>
    <source>
        <strain evidence="2 3">JC140</strain>
    </source>
</reference>
<dbReference type="RefSeq" id="WP_142593071.1">
    <property type="nucleotide sequence ID" value="NZ_CABFWF030000012.1"/>
</dbReference>
<dbReference type="InterPro" id="IPR025356">
    <property type="entry name" value="DUF4260"/>
</dbReference>
<keyword evidence="3" id="KW-1185">Reference proteome</keyword>
<proteinExistence type="predicted"/>
<feature type="transmembrane region" description="Helical" evidence="1">
    <location>
        <begin position="53"/>
        <end position="73"/>
    </location>
</feature>
<organism evidence="2 3">
    <name type="scientific">Pseudorhizobium endolithicum</name>
    <dbReference type="NCBI Taxonomy" id="1191678"/>
    <lineage>
        <taxon>Bacteria</taxon>
        <taxon>Pseudomonadati</taxon>
        <taxon>Pseudomonadota</taxon>
        <taxon>Alphaproteobacteria</taxon>
        <taxon>Hyphomicrobiales</taxon>
        <taxon>Rhizobiaceae</taxon>
        <taxon>Rhizobium/Agrobacterium group</taxon>
        <taxon>Pseudorhizobium</taxon>
    </lineage>
</organism>
<sequence length="115" mass="12648">MTALVRLENAAIAFVALATYWHVDAGWWLFLLLVLVPDLAMLGYLFGSRFGAICYNALHSFLGVGLLLVSGYLLGWDPAAPLALIWIFHIGFDRALGYGLKHQSGFKDTHLGRIG</sequence>
<protein>
    <recommendedName>
        <fullName evidence="4">DUF4260 domain-containing protein</fullName>
    </recommendedName>
</protein>
<feature type="transmembrane region" description="Helical" evidence="1">
    <location>
        <begin position="25"/>
        <end position="46"/>
    </location>
</feature>
<keyword evidence="1" id="KW-1133">Transmembrane helix</keyword>
<evidence type="ECO:0000313" key="2">
    <source>
        <dbReference type="EMBL" id="CAD7042853.1"/>
    </source>
</evidence>
<evidence type="ECO:0000313" key="3">
    <source>
        <dbReference type="Proteomes" id="UP000606921"/>
    </source>
</evidence>